<dbReference type="PANTHER" id="PTHR30582">
    <property type="entry name" value="L,D-TRANSPEPTIDASE"/>
    <property type="match status" value="1"/>
</dbReference>
<evidence type="ECO:0000313" key="10">
    <source>
        <dbReference type="Proteomes" id="UP001143463"/>
    </source>
</evidence>
<feature type="signal peptide" evidence="7">
    <location>
        <begin position="1"/>
        <end position="48"/>
    </location>
</feature>
<feature type="active site" description="Nucleophile" evidence="6">
    <location>
        <position position="160"/>
    </location>
</feature>
<dbReference type="EMBL" id="BSFQ01000001">
    <property type="protein sequence ID" value="GLL09307.1"/>
    <property type="molecule type" value="Genomic_DNA"/>
</dbReference>
<comment type="caution">
    <text evidence="9">The sequence shown here is derived from an EMBL/GenBank/DDBJ whole genome shotgun (WGS) entry which is preliminary data.</text>
</comment>
<evidence type="ECO:0000313" key="9">
    <source>
        <dbReference type="EMBL" id="GLL09307.1"/>
    </source>
</evidence>
<reference evidence="9" key="1">
    <citation type="journal article" date="2014" name="Int. J. Syst. Evol. Microbiol.">
        <title>Complete genome sequence of Corynebacterium casei LMG S-19264T (=DSM 44701T), isolated from a smear-ripened cheese.</title>
        <authorList>
            <consortium name="US DOE Joint Genome Institute (JGI-PGF)"/>
            <person name="Walter F."/>
            <person name="Albersmeier A."/>
            <person name="Kalinowski J."/>
            <person name="Ruckert C."/>
        </authorList>
    </citation>
    <scope>NUCLEOTIDE SEQUENCE</scope>
    <source>
        <strain evidence="9">VKM Ac-1069</strain>
    </source>
</reference>
<keyword evidence="5 6" id="KW-0961">Cell wall biogenesis/degradation</keyword>
<feature type="domain" description="L,D-TPase catalytic" evidence="8">
    <location>
        <begin position="78"/>
        <end position="184"/>
    </location>
</feature>
<evidence type="ECO:0000256" key="5">
    <source>
        <dbReference type="ARBA" id="ARBA00023316"/>
    </source>
</evidence>
<dbReference type="InterPro" id="IPR005490">
    <property type="entry name" value="LD_TPept_cat_dom"/>
</dbReference>
<dbReference type="Proteomes" id="UP001143463">
    <property type="component" value="Unassembled WGS sequence"/>
</dbReference>
<name>A0A9W6KXY1_9PSEU</name>
<dbReference type="GO" id="GO:0008360">
    <property type="term" value="P:regulation of cell shape"/>
    <property type="evidence" value="ECO:0007669"/>
    <property type="project" value="UniProtKB-UniRule"/>
</dbReference>
<keyword evidence="10" id="KW-1185">Reference proteome</keyword>
<dbReference type="InterPro" id="IPR038063">
    <property type="entry name" value="Transpep_catalytic_dom"/>
</dbReference>
<dbReference type="GO" id="GO:0005576">
    <property type="term" value="C:extracellular region"/>
    <property type="evidence" value="ECO:0007669"/>
    <property type="project" value="TreeGrafter"/>
</dbReference>
<accession>A0A9W6KXY1</accession>
<sequence length="184" mass="19485">MAQHRWQRELPRPSGRSAFRSVRPLRATVAVVAASAAALALAAGAALANVPTRPTPYVAPTGPTPANIAAGTPCTTTARACVDLATHNAWLIRDGAVTRTVKFVDGDEKTPTPTGTFKVEWKAEQYTSREYNTPMPYSVFFAPGGIAFHQGGQTTPSGGCVKLSLEDAKAFFADLQVGDEVQVK</sequence>
<dbReference type="AlphaFoldDB" id="A0A9W6KXY1"/>
<keyword evidence="4 6" id="KW-0573">Peptidoglycan synthesis</keyword>
<dbReference type="GO" id="GO:0018104">
    <property type="term" value="P:peptidoglycan-protein cross-linking"/>
    <property type="evidence" value="ECO:0007669"/>
    <property type="project" value="TreeGrafter"/>
</dbReference>
<gene>
    <name evidence="9" type="ORF">GCM10017577_04470</name>
</gene>
<evidence type="ECO:0000259" key="8">
    <source>
        <dbReference type="PROSITE" id="PS52029"/>
    </source>
</evidence>
<keyword evidence="3 6" id="KW-0133">Cell shape</keyword>
<dbReference type="InterPro" id="IPR050979">
    <property type="entry name" value="LD-transpeptidase"/>
</dbReference>
<dbReference type="SUPFAM" id="SSF141523">
    <property type="entry name" value="L,D-transpeptidase catalytic domain-like"/>
    <property type="match status" value="1"/>
</dbReference>
<dbReference type="Pfam" id="PF03734">
    <property type="entry name" value="YkuD"/>
    <property type="match status" value="1"/>
</dbReference>
<comment type="pathway">
    <text evidence="1 6">Cell wall biogenesis; peptidoglycan biosynthesis.</text>
</comment>
<evidence type="ECO:0000256" key="3">
    <source>
        <dbReference type="ARBA" id="ARBA00022960"/>
    </source>
</evidence>
<evidence type="ECO:0000256" key="2">
    <source>
        <dbReference type="ARBA" id="ARBA00022679"/>
    </source>
</evidence>
<dbReference type="PROSITE" id="PS52029">
    <property type="entry name" value="LD_TPASE"/>
    <property type="match status" value="1"/>
</dbReference>
<dbReference type="GO" id="GO:0071555">
    <property type="term" value="P:cell wall organization"/>
    <property type="evidence" value="ECO:0007669"/>
    <property type="project" value="UniProtKB-UniRule"/>
</dbReference>
<dbReference type="GO" id="GO:0016740">
    <property type="term" value="F:transferase activity"/>
    <property type="evidence" value="ECO:0007669"/>
    <property type="project" value="UniProtKB-KW"/>
</dbReference>
<dbReference type="Gene3D" id="2.40.440.10">
    <property type="entry name" value="L,D-transpeptidase catalytic domain-like"/>
    <property type="match status" value="1"/>
</dbReference>
<keyword evidence="2" id="KW-0808">Transferase</keyword>
<proteinExistence type="predicted"/>
<evidence type="ECO:0000256" key="6">
    <source>
        <dbReference type="PROSITE-ProRule" id="PRU01373"/>
    </source>
</evidence>
<feature type="active site" description="Proton donor/acceptor" evidence="6">
    <location>
        <position position="149"/>
    </location>
</feature>
<reference evidence="9" key="2">
    <citation type="submission" date="2023-01" db="EMBL/GenBank/DDBJ databases">
        <authorList>
            <person name="Sun Q."/>
            <person name="Evtushenko L."/>
        </authorList>
    </citation>
    <scope>NUCLEOTIDE SEQUENCE</scope>
    <source>
        <strain evidence="9">VKM Ac-1069</strain>
    </source>
</reference>
<dbReference type="GO" id="GO:0071972">
    <property type="term" value="F:peptidoglycan L,D-transpeptidase activity"/>
    <property type="evidence" value="ECO:0007669"/>
    <property type="project" value="TreeGrafter"/>
</dbReference>
<dbReference type="RefSeq" id="WP_063739670.1">
    <property type="nucleotide sequence ID" value="NZ_BAAAUZ010000015.1"/>
</dbReference>
<feature type="chain" id="PRO_5040904157" description="L,D-TPase catalytic domain-containing protein" evidence="7">
    <location>
        <begin position="49"/>
        <end position="184"/>
    </location>
</feature>
<dbReference type="PANTHER" id="PTHR30582:SF33">
    <property type="entry name" value="EXPORTED PROTEIN"/>
    <property type="match status" value="1"/>
</dbReference>
<evidence type="ECO:0000256" key="1">
    <source>
        <dbReference type="ARBA" id="ARBA00004752"/>
    </source>
</evidence>
<evidence type="ECO:0000256" key="7">
    <source>
        <dbReference type="SAM" id="SignalP"/>
    </source>
</evidence>
<dbReference type="CDD" id="cd16913">
    <property type="entry name" value="YkuD_like"/>
    <property type="match status" value="1"/>
</dbReference>
<keyword evidence="7" id="KW-0732">Signal</keyword>
<organism evidence="9 10">
    <name type="scientific">Pseudonocardia halophobica</name>
    <dbReference type="NCBI Taxonomy" id="29401"/>
    <lineage>
        <taxon>Bacteria</taxon>
        <taxon>Bacillati</taxon>
        <taxon>Actinomycetota</taxon>
        <taxon>Actinomycetes</taxon>
        <taxon>Pseudonocardiales</taxon>
        <taxon>Pseudonocardiaceae</taxon>
        <taxon>Pseudonocardia</taxon>
    </lineage>
</organism>
<protein>
    <recommendedName>
        <fullName evidence="8">L,D-TPase catalytic domain-containing protein</fullName>
    </recommendedName>
</protein>
<evidence type="ECO:0000256" key="4">
    <source>
        <dbReference type="ARBA" id="ARBA00022984"/>
    </source>
</evidence>